<dbReference type="EMBL" id="FOMT01000003">
    <property type="protein sequence ID" value="SFE63330.1"/>
    <property type="molecule type" value="Genomic_DNA"/>
</dbReference>
<gene>
    <name evidence="1" type="ORF">SAMN05216378_3800</name>
</gene>
<reference evidence="2" key="1">
    <citation type="submission" date="2016-10" db="EMBL/GenBank/DDBJ databases">
        <authorList>
            <person name="Varghese N."/>
            <person name="Submissions S."/>
        </authorList>
    </citation>
    <scope>NUCLEOTIDE SEQUENCE [LARGE SCALE GENOMIC DNA]</scope>
    <source>
        <strain evidence="2">CGMCC 1.10784</strain>
    </source>
</reference>
<name>A0A1I2C6Q1_9BACL</name>
<keyword evidence="2" id="KW-1185">Reference proteome</keyword>
<organism evidence="1 2">
    <name type="scientific">Paenibacillus catalpae</name>
    <dbReference type="NCBI Taxonomy" id="1045775"/>
    <lineage>
        <taxon>Bacteria</taxon>
        <taxon>Bacillati</taxon>
        <taxon>Bacillota</taxon>
        <taxon>Bacilli</taxon>
        <taxon>Bacillales</taxon>
        <taxon>Paenibacillaceae</taxon>
        <taxon>Paenibacillus</taxon>
    </lineage>
</organism>
<evidence type="ECO:0000313" key="1">
    <source>
        <dbReference type="EMBL" id="SFE63330.1"/>
    </source>
</evidence>
<sequence length="100" mass="10807">MLPDVMAWESGVPWTAEAYGSIKVAGNVHSDLTGFAYSILKNGATVWSGTAAGTQASYLVHIDVLPGDIVSFTAQGNAAWSSLIKNRKRRRLARGMPRRM</sequence>
<dbReference type="STRING" id="1045775.SAMN05216378_3800"/>
<protein>
    <submittedName>
        <fullName evidence="1">Uncharacterized protein</fullName>
    </submittedName>
</protein>
<evidence type="ECO:0000313" key="2">
    <source>
        <dbReference type="Proteomes" id="UP000198855"/>
    </source>
</evidence>
<dbReference type="AlphaFoldDB" id="A0A1I2C6Q1"/>
<dbReference type="Proteomes" id="UP000198855">
    <property type="component" value="Unassembled WGS sequence"/>
</dbReference>
<proteinExistence type="predicted"/>
<accession>A0A1I2C6Q1</accession>